<gene>
    <name evidence="1" type="ORF">HNP87_000445</name>
</gene>
<dbReference type="InterPro" id="IPR018763">
    <property type="entry name" value="DUF2334"/>
</dbReference>
<dbReference type="SUPFAM" id="SSF88713">
    <property type="entry name" value="Glycoside hydrolase/deacetylase"/>
    <property type="match status" value="1"/>
</dbReference>
<dbReference type="AlphaFoldDB" id="A0A7J9NGV2"/>
<proteinExistence type="predicted"/>
<name>A0A7J9NGV2_METMI</name>
<dbReference type="EMBL" id="JACDUI010000001">
    <property type="protein sequence ID" value="MBA2839933.1"/>
    <property type="molecule type" value="Genomic_DNA"/>
</dbReference>
<comment type="caution">
    <text evidence="1">The sequence shown here is derived from an EMBL/GenBank/DDBJ whole genome shotgun (WGS) entry which is preliminary data.</text>
</comment>
<dbReference type="Proteomes" id="UP000563838">
    <property type="component" value="Unassembled WGS sequence"/>
</dbReference>
<dbReference type="Gene3D" id="3.20.20.370">
    <property type="entry name" value="Glycoside hydrolase/deacetylase"/>
    <property type="match status" value="1"/>
</dbReference>
<evidence type="ECO:0000313" key="2">
    <source>
        <dbReference type="Proteomes" id="UP000563838"/>
    </source>
</evidence>
<dbReference type="GO" id="GO:0005975">
    <property type="term" value="P:carbohydrate metabolic process"/>
    <property type="evidence" value="ECO:0007669"/>
    <property type="project" value="InterPro"/>
</dbReference>
<dbReference type="Pfam" id="PF10096">
    <property type="entry name" value="DUF2334"/>
    <property type="match status" value="1"/>
</dbReference>
<dbReference type="InterPro" id="IPR011330">
    <property type="entry name" value="Glyco_hydro/deAcase_b/a-brl"/>
</dbReference>
<sequence>MKMETLIFFILILIISANFSRFSFEDDSKNVEKNIFEPVILIHDVSPVYLEDLKEIDEVISKYGYSKRTYLFLIVNHANEYPLDENQDFVKYVRYLQTKGYNVELHGYDHIECEFNCNCTLATEKIEKSLEILNGLKIDGISCILPPRYGISEDSKKVMLDNGFSVIVGQYAYEMNNNSANTYNITNKEYTWYLEENDILNQLNLAEKEYFESEYNYFLSIHPKAVNYGGGIEFLDDFLNFTNEENRFDSKNPKKDIYSYFGIKKIDFS</sequence>
<organism evidence="1 2">
    <name type="scientific">Methanococcus maripaludis</name>
    <name type="common">Methanococcus deltae</name>
    <dbReference type="NCBI Taxonomy" id="39152"/>
    <lineage>
        <taxon>Archaea</taxon>
        <taxon>Methanobacteriati</taxon>
        <taxon>Methanobacteriota</taxon>
        <taxon>Methanomada group</taxon>
        <taxon>Methanococci</taxon>
        <taxon>Methanococcales</taxon>
        <taxon>Methanococcaceae</taxon>
        <taxon>Methanococcus</taxon>
    </lineage>
</organism>
<reference evidence="1 2" key="1">
    <citation type="submission" date="2020-07" db="EMBL/GenBank/DDBJ databases">
        <title>Genomic Encyclopedia of Type Strains, Phase IV (KMG-V): Genome sequencing to study the core and pangenomes of soil and plant-associated prokaryotes.</title>
        <authorList>
            <person name="Whitman W."/>
        </authorList>
    </citation>
    <scope>NUCLEOTIDE SEQUENCE [LARGE SCALE GENOMIC DNA]</scope>
    <source>
        <strain evidence="1 2">A4</strain>
    </source>
</reference>
<evidence type="ECO:0008006" key="3">
    <source>
        <dbReference type="Google" id="ProtNLM"/>
    </source>
</evidence>
<accession>A0A7J9NGV2</accession>
<evidence type="ECO:0000313" key="1">
    <source>
        <dbReference type="EMBL" id="MBA2839933.1"/>
    </source>
</evidence>
<protein>
    <recommendedName>
        <fullName evidence="3">Polysaccharide deacetylase</fullName>
    </recommendedName>
</protein>